<feature type="domain" description="YgjP-like metallopeptidase" evidence="1">
    <location>
        <begin position="3"/>
        <end position="28"/>
    </location>
</feature>
<organism evidence="2 3">
    <name type="scientific">Oceanisphaera avium</name>
    <dbReference type="NCBI Taxonomy" id="1903694"/>
    <lineage>
        <taxon>Bacteria</taxon>
        <taxon>Pseudomonadati</taxon>
        <taxon>Pseudomonadota</taxon>
        <taxon>Gammaproteobacteria</taxon>
        <taxon>Aeromonadales</taxon>
        <taxon>Aeromonadaceae</taxon>
        <taxon>Oceanisphaera</taxon>
    </lineage>
</organism>
<protein>
    <recommendedName>
        <fullName evidence="1">YgjP-like metallopeptidase domain-containing protein</fullName>
    </recommendedName>
</protein>
<accession>A0A1Y0CXP8</accession>
<dbReference type="Gene3D" id="3.30.2010.10">
    <property type="entry name" value="Metalloproteases ('zincins'), catalytic domain"/>
    <property type="match status" value="1"/>
</dbReference>
<dbReference type="KEGG" id="ocm:CBP12_05585"/>
<gene>
    <name evidence="2" type="ORF">CBP12_05585</name>
</gene>
<proteinExistence type="predicted"/>
<dbReference type="EMBL" id="CP021376">
    <property type="protein sequence ID" value="ART79687.1"/>
    <property type="molecule type" value="Genomic_DNA"/>
</dbReference>
<name>A0A1Y0CXP8_9GAMM</name>
<evidence type="ECO:0000259" key="1">
    <source>
        <dbReference type="Pfam" id="PF01863"/>
    </source>
</evidence>
<dbReference type="InterPro" id="IPR002725">
    <property type="entry name" value="YgjP-like_metallopeptidase"/>
</dbReference>
<dbReference type="Pfam" id="PF01863">
    <property type="entry name" value="YgjP-like"/>
    <property type="match status" value="1"/>
</dbReference>
<evidence type="ECO:0000313" key="3">
    <source>
        <dbReference type="Proteomes" id="UP000243793"/>
    </source>
</evidence>
<evidence type="ECO:0000313" key="2">
    <source>
        <dbReference type="EMBL" id="ART79687.1"/>
    </source>
</evidence>
<dbReference type="RefSeq" id="WP_086963559.1">
    <property type="nucleotide sequence ID" value="NZ_CP021376.1"/>
</dbReference>
<dbReference type="AlphaFoldDB" id="A0A1Y0CXP8"/>
<dbReference type="Proteomes" id="UP000243793">
    <property type="component" value="Chromosome"/>
</dbReference>
<reference evidence="3" key="1">
    <citation type="submission" date="2017-05" db="EMBL/GenBank/DDBJ databases">
        <authorList>
            <person name="Sung H."/>
        </authorList>
    </citation>
    <scope>NUCLEOTIDE SEQUENCE [LARGE SCALE GENOMIC DNA]</scope>
    <source>
        <strain evidence="3">AMac2203</strain>
    </source>
</reference>
<keyword evidence="3" id="KW-1185">Reference proteome</keyword>
<sequence>MFGPNRMMDYLVAHELYHLIHHDHSTAF</sequence>